<dbReference type="AlphaFoldDB" id="A0A0D7ASL2"/>
<dbReference type="Proteomes" id="UP000054007">
    <property type="component" value="Unassembled WGS sequence"/>
</dbReference>
<reference evidence="1 2" key="1">
    <citation type="journal article" date="2015" name="Fungal Genet. Biol.">
        <title>Evolution of novel wood decay mechanisms in Agaricales revealed by the genome sequences of Fistulina hepatica and Cylindrobasidium torrendii.</title>
        <authorList>
            <person name="Floudas D."/>
            <person name="Held B.W."/>
            <person name="Riley R."/>
            <person name="Nagy L.G."/>
            <person name="Koehler G."/>
            <person name="Ransdell A.S."/>
            <person name="Younus H."/>
            <person name="Chow J."/>
            <person name="Chiniquy J."/>
            <person name="Lipzen A."/>
            <person name="Tritt A."/>
            <person name="Sun H."/>
            <person name="Haridas S."/>
            <person name="LaButti K."/>
            <person name="Ohm R.A."/>
            <person name="Kues U."/>
            <person name="Blanchette R.A."/>
            <person name="Grigoriev I.V."/>
            <person name="Minto R.E."/>
            <person name="Hibbett D.S."/>
        </authorList>
    </citation>
    <scope>NUCLEOTIDE SEQUENCE [LARGE SCALE GENOMIC DNA]</scope>
    <source>
        <strain evidence="1 2">FP15055 ss-10</strain>
    </source>
</reference>
<keyword evidence="2" id="KW-1185">Reference proteome</keyword>
<name>A0A0D7ASL2_9AGAR</name>
<evidence type="ECO:0000313" key="2">
    <source>
        <dbReference type="Proteomes" id="UP000054007"/>
    </source>
</evidence>
<protein>
    <submittedName>
        <fullName evidence="1">Uncharacterized protein</fullName>
    </submittedName>
</protein>
<sequence>MYKCLRACAHIGATEEDQVGIVYHAFEEFDCGVKNPRPSAEFEGSRIRPKNGGPGYPDVPPPLSSWGTSFSSFPLTPSKKFQKMTKKYTKQSHTNYKRRHNTKNMFGSEIRQDTTKFLTWTASQRTAREFEHWTIRAYGSNEVCVAVAHFYPDVDWASVVWSPNPNRRTYRMNRAQRAEELREVDNEMGGTSALDDPYTASRSCKCLLAVAVTAVLAGWSGYRLRRRWRDGRGGEAGGAPFTWAEISGEAFSRRLARSLDYIVAVLLPKWTVEAFANQRLQPRLSLCTIATVDRTGVVKLVGPARLFDASSSSRRQLLVPLLPCSWRVLFTPTVKRPARVVLELVVFGFDHSVGIRVRTSWLILIAYGYRKFEYLSDNISLAPTPMLSPGGLPSPHRHLPVYLFRQCELFGARLMRLLLATGRVPGIFHSSAAHPNLRELNEGAEFYLLRPPSDNPSANWSPMLFGLSRYLLFVSEHNIEDELSPVLRRCLPFMANALRYWLFDSEGGVRRILGWDEAQRNEVLALSGRFGDTQPSEDSVVPPFRCSLFVTRDLSIASEYIVEVGEMHYDLTTMESEMHLWSAQAMQHRVAELSSAETDAGSCRRHAPGW</sequence>
<proteinExistence type="predicted"/>
<evidence type="ECO:0000313" key="1">
    <source>
        <dbReference type="EMBL" id="KIY61010.1"/>
    </source>
</evidence>
<accession>A0A0D7ASL2</accession>
<dbReference type="EMBL" id="KN881100">
    <property type="protein sequence ID" value="KIY61010.1"/>
    <property type="molecule type" value="Genomic_DNA"/>
</dbReference>
<gene>
    <name evidence="1" type="ORF">CYLTODRAFT_415738</name>
</gene>
<organism evidence="1 2">
    <name type="scientific">Cylindrobasidium torrendii FP15055 ss-10</name>
    <dbReference type="NCBI Taxonomy" id="1314674"/>
    <lineage>
        <taxon>Eukaryota</taxon>
        <taxon>Fungi</taxon>
        <taxon>Dikarya</taxon>
        <taxon>Basidiomycota</taxon>
        <taxon>Agaricomycotina</taxon>
        <taxon>Agaricomycetes</taxon>
        <taxon>Agaricomycetidae</taxon>
        <taxon>Agaricales</taxon>
        <taxon>Marasmiineae</taxon>
        <taxon>Physalacriaceae</taxon>
        <taxon>Cylindrobasidium</taxon>
    </lineage>
</organism>